<evidence type="ECO:0008006" key="4">
    <source>
        <dbReference type="Google" id="ProtNLM"/>
    </source>
</evidence>
<name>A0A246RNY3_9ACTN</name>
<keyword evidence="3" id="KW-1185">Reference proteome</keyword>
<keyword evidence="1" id="KW-0732">Signal</keyword>
<dbReference type="Proteomes" id="UP000197174">
    <property type="component" value="Unassembled WGS sequence"/>
</dbReference>
<reference evidence="2 3" key="1">
    <citation type="submission" date="2017-03" db="EMBL/GenBank/DDBJ databases">
        <title>Whole genome sequence of Micromonospora wenchangensis, isolated from mangrove soil.</title>
        <authorList>
            <person name="Yang H."/>
        </authorList>
    </citation>
    <scope>NUCLEOTIDE SEQUENCE [LARGE SCALE GENOMIC DNA]</scope>
    <source>
        <strain evidence="2 3">CCTCC AA 2012002</strain>
    </source>
</reference>
<gene>
    <name evidence="2" type="ORF">B5D80_10325</name>
</gene>
<sequence length="183" mass="18572">MPPDPAHRPPYRRPVAARLAVALLAVSPFTGCAAPPERQLPAPVVPSTPAVTLPPPTSPPVLPVTPTLPPTSTLPTPTVAAVATACAGRPPADRVIGLLRGNVLPRDVPVRAVDGPLCADGWQYTVLSVSGHEELQAVSRGTPDALRLVTAGTDVCSIEVKAVAPPAIRTLACDTGAGLPPGA</sequence>
<proteinExistence type="predicted"/>
<evidence type="ECO:0000256" key="1">
    <source>
        <dbReference type="SAM" id="SignalP"/>
    </source>
</evidence>
<evidence type="ECO:0000313" key="3">
    <source>
        <dbReference type="Proteomes" id="UP000197174"/>
    </source>
</evidence>
<protein>
    <recommendedName>
        <fullName evidence="4">Lipoprotein</fullName>
    </recommendedName>
</protein>
<dbReference type="OrthoDB" id="3404755at2"/>
<organism evidence="2 3">
    <name type="scientific">Micromonospora wenchangensis</name>
    <dbReference type="NCBI Taxonomy" id="1185415"/>
    <lineage>
        <taxon>Bacteria</taxon>
        <taxon>Bacillati</taxon>
        <taxon>Actinomycetota</taxon>
        <taxon>Actinomycetes</taxon>
        <taxon>Micromonosporales</taxon>
        <taxon>Micromonosporaceae</taxon>
        <taxon>Micromonospora</taxon>
    </lineage>
</organism>
<feature type="signal peptide" evidence="1">
    <location>
        <begin position="1"/>
        <end position="33"/>
    </location>
</feature>
<dbReference type="EMBL" id="MZMV01000013">
    <property type="protein sequence ID" value="OWV09042.1"/>
    <property type="molecule type" value="Genomic_DNA"/>
</dbReference>
<evidence type="ECO:0000313" key="2">
    <source>
        <dbReference type="EMBL" id="OWV09042.1"/>
    </source>
</evidence>
<dbReference type="AlphaFoldDB" id="A0A246RNY3"/>
<accession>A0A246RNY3</accession>
<feature type="chain" id="PRO_5013190693" description="Lipoprotein" evidence="1">
    <location>
        <begin position="34"/>
        <end position="183"/>
    </location>
</feature>
<comment type="caution">
    <text evidence="2">The sequence shown here is derived from an EMBL/GenBank/DDBJ whole genome shotgun (WGS) entry which is preliminary data.</text>
</comment>